<feature type="compositionally biased region" description="Low complexity" evidence="1">
    <location>
        <begin position="50"/>
        <end position="65"/>
    </location>
</feature>
<evidence type="ECO:0000256" key="1">
    <source>
        <dbReference type="SAM" id="MobiDB-lite"/>
    </source>
</evidence>
<dbReference type="Gene3D" id="3.30.1330.60">
    <property type="entry name" value="OmpA-like domain"/>
    <property type="match status" value="1"/>
</dbReference>
<organism evidence="2 3">
    <name type="scientific">Thioflexithrix psekupsensis</name>
    <dbReference type="NCBI Taxonomy" id="1570016"/>
    <lineage>
        <taxon>Bacteria</taxon>
        <taxon>Pseudomonadati</taxon>
        <taxon>Pseudomonadota</taxon>
        <taxon>Gammaproteobacteria</taxon>
        <taxon>Thiotrichales</taxon>
        <taxon>Thioflexithrix</taxon>
    </lineage>
</organism>
<protein>
    <recommendedName>
        <fullName evidence="4">OmpA-like domain-containing protein</fullName>
    </recommendedName>
</protein>
<accession>A0A251XC84</accession>
<feature type="region of interest" description="Disordered" evidence="1">
    <location>
        <begin position="38"/>
        <end position="110"/>
    </location>
</feature>
<reference evidence="2 3" key="1">
    <citation type="submission" date="2016-12" db="EMBL/GenBank/DDBJ databases">
        <title>Thioflexothrix psekupsii D3 genome sequencing and assembly.</title>
        <authorList>
            <person name="Fomenkov A."/>
            <person name="Vincze T."/>
            <person name="Grabovich M."/>
            <person name="Anton B.P."/>
            <person name="Dubinina G."/>
            <person name="Orlova M."/>
            <person name="Belousova E."/>
            <person name="Roberts R.J."/>
        </authorList>
    </citation>
    <scope>NUCLEOTIDE SEQUENCE [LARGE SCALE GENOMIC DNA]</scope>
    <source>
        <strain evidence="2">D3</strain>
    </source>
</reference>
<keyword evidence="3" id="KW-1185">Reference proteome</keyword>
<evidence type="ECO:0000313" key="2">
    <source>
        <dbReference type="EMBL" id="OUD15700.1"/>
    </source>
</evidence>
<dbReference type="InterPro" id="IPR036737">
    <property type="entry name" value="OmpA-like_sf"/>
</dbReference>
<proteinExistence type="predicted"/>
<feature type="compositionally biased region" description="Polar residues" evidence="1">
    <location>
        <begin position="86"/>
        <end position="95"/>
    </location>
</feature>
<dbReference type="SUPFAM" id="SSF103088">
    <property type="entry name" value="OmpA-like"/>
    <property type="match status" value="1"/>
</dbReference>
<dbReference type="Proteomes" id="UP000194798">
    <property type="component" value="Unassembled WGS sequence"/>
</dbReference>
<dbReference type="AlphaFoldDB" id="A0A251XC84"/>
<evidence type="ECO:0000313" key="3">
    <source>
        <dbReference type="Proteomes" id="UP000194798"/>
    </source>
</evidence>
<dbReference type="RefSeq" id="WP_086487301.1">
    <property type="nucleotide sequence ID" value="NZ_MSLT01000006.1"/>
</dbReference>
<sequence length="229" mass="24792">MGRSRWFLSNYFSLFGLLGLIFVLNITGCATSPEIDSRAISEPLPTPEVSTQTSMQSYSSTATSSPADNPAVAPPKPLQYPATKPAPTQKNTPKTTGKKPVSAASTSSVVLTPQQTPEGLLITLDERYFSGDRMRVATNQAAFMQKIAELFRQYPHRQGKIEAIVNDVGSADYLRGVSQRLADAVLYELVERGVESRRLLATGLGARPLSAVAPRGQMGQRQVTILLLP</sequence>
<gene>
    <name evidence="2" type="ORF">TPSD3_04085</name>
</gene>
<evidence type="ECO:0008006" key="4">
    <source>
        <dbReference type="Google" id="ProtNLM"/>
    </source>
</evidence>
<feature type="compositionally biased region" description="Low complexity" evidence="1">
    <location>
        <begin position="101"/>
        <end position="110"/>
    </location>
</feature>
<comment type="caution">
    <text evidence="2">The sequence shown here is derived from an EMBL/GenBank/DDBJ whole genome shotgun (WGS) entry which is preliminary data.</text>
</comment>
<dbReference type="EMBL" id="MSLT01000006">
    <property type="protein sequence ID" value="OUD15700.1"/>
    <property type="molecule type" value="Genomic_DNA"/>
</dbReference>
<name>A0A251XC84_9GAMM</name>